<dbReference type="AlphaFoldDB" id="A0A915E5L2"/>
<proteinExistence type="predicted"/>
<feature type="region of interest" description="Disordered" evidence="1">
    <location>
        <begin position="76"/>
        <end position="98"/>
    </location>
</feature>
<dbReference type="Proteomes" id="UP000887574">
    <property type="component" value="Unplaced"/>
</dbReference>
<evidence type="ECO:0000313" key="2">
    <source>
        <dbReference type="Proteomes" id="UP000887574"/>
    </source>
</evidence>
<accession>A0A915E5L2</accession>
<dbReference type="WBParaSite" id="jg26024">
    <property type="protein sequence ID" value="jg26024"/>
    <property type="gene ID" value="jg26024"/>
</dbReference>
<keyword evidence="2" id="KW-1185">Reference proteome</keyword>
<protein>
    <submittedName>
        <fullName evidence="3">Uncharacterized protein</fullName>
    </submittedName>
</protein>
<evidence type="ECO:0000313" key="3">
    <source>
        <dbReference type="WBParaSite" id="jg26024"/>
    </source>
</evidence>
<sequence>MKTTVFWFIRSLRLPSNFPRQLSFDESWLLVATEELSFIIVRQRKLFLFLTTPAKDNSPRRGLLRKIIPCEFAEESGGKEISLPSSPLLLTERGRSRR</sequence>
<organism evidence="2 3">
    <name type="scientific">Ditylenchus dipsaci</name>
    <dbReference type="NCBI Taxonomy" id="166011"/>
    <lineage>
        <taxon>Eukaryota</taxon>
        <taxon>Metazoa</taxon>
        <taxon>Ecdysozoa</taxon>
        <taxon>Nematoda</taxon>
        <taxon>Chromadorea</taxon>
        <taxon>Rhabditida</taxon>
        <taxon>Tylenchina</taxon>
        <taxon>Tylenchomorpha</taxon>
        <taxon>Sphaerularioidea</taxon>
        <taxon>Anguinidae</taxon>
        <taxon>Anguininae</taxon>
        <taxon>Ditylenchus</taxon>
    </lineage>
</organism>
<name>A0A915E5L2_9BILA</name>
<reference evidence="3" key="1">
    <citation type="submission" date="2022-11" db="UniProtKB">
        <authorList>
            <consortium name="WormBaseParasite"/>
        </authorList>
    </citation>
    <scope>IDENTIFICATION</scope>
</reference>
<evidence type="ECO:0000256" key="1">
    <source>
        <dbReference type="SAM" id="MobiDB-lite"/>
    </source>
</evidence>